<dbReference type="EMBL" id="JAAIUW010000005">
    <property type="protein sequence ID" value="KAF7831666.1"/>
    <property type="molecule type" value="Genomic_DNA"/>
</dbReference>
<evidence type="ECO:0000256" key="1">
    <source>
        <dbReference type="SAM" id="Phobius"/>
    </source>
</evidence>
<keyword evidence="3" id="KW-1185">Reference proteome</keyword>
<comment type="caution">
    <text evidence="2">The sequence shown here is derived from an EMBL/GenBank/DDBJ whole genome shotgun (WGS) entry which is preliminary data.</text>
</comment>
<dbReference type="Pfam" id="PF03140">
    <property type="entry name" value="DUF247"/>
    <property type="match status" value="1"/>
</dbReference>
<dbReference type="OrthoDB" id="672127at2759"/>
<reference evidence="2" key="1">
    <citation type="submission" date="2020-09" db="EMBL/GenBank/DDBJ databases">
        <title>Genome-Enabled Discovery of Anthraquinone Biosynthesis in Senna tora.</title>
        <authorList>
            <person name="Kang S.-H."/>
            <person name="Pandey R.P."/>
            <person name="Lee C.-M."/>
            <person name="Sim J.-S."/>
            <person name="Jeong J.-T."/>
            <person name="Choi B.-S."/>
            <person name="Jung M."/>
            <person name="Ginzburg D."/>
            <person name="Zhao K."/>
            <person name="Won S.Y."/>
            <person name="Oh T.-J."/>
            <person name="Yu Y."/>
            <person name="Kim N.-H."/>
            <person name="Lee O.R."/>
            <person name="Lee T.-H."/>
            <person name="Bashyal P."/>
            <person name="Kim T.-S."/>
            <person name="Lee W.-H."/>
            <person name="Kawkins C."/>
            <person name="Kim C.-K."/>
            <person name="Kim J.S."/>
            <person name="Ahn B.O."/>
            <person name="Rhee S.Y."/>
            <person name="Sohng J.K."/>
        </authorList>
    </citation>
    <scope>NUCLEOTIDE SEQUENCE</scope>
    <source>
        <tissue evidence="2">Leaf</tissue>
    </source>
</reference>
<dbReference type="Proteomes" id="UP000634136">
    <property type="component" value="Unassembled WGS sequence"/>
</dbReference>
<keyword evidence="1" id="KW-1133">Transmembrane helix</keyword>
<feature type="transmembrane region" description="Helical" evidence="1">
    <location>
        <begin position="455"/>
        <end position="480"/>
    </location>
</feature>
<name>A0A834WSE4_9FABA</name>
<dbReference type="PANTHER" id="PTHR31170">
    <property type="entry name" value="BNAC04G53230D PROTEIN"/>
    <property type="match status" value="1"/>
</dbReference>
<organism evidence="2 3">
    <name type="scientific">Senna tora</name>
    <dbReference type="NCBI Taxonomy" id="362788"/>
    <lineage>
        <taxon>Eukaryota</taxon>
        <taxon>Viridiplantae</taxon>
        <taxon>Streptophyta</taxon>
        <taxon>Embryophyta</taxon>
        <taxon>Tracheophyta</taxon>
        <taxon>Spermatophyta</taxon>
        <taxon>Magnoliopsida</taxon>
        <taxon>eudicotyledons</taxon>
        <taxon>Gunneridae</taxon>
        <taxon>Pentapetalae</taxon>
        <taxon>rosids</taxon>
        <taxon>fabids</taxon>
        <taxon>Fabales</taxon>
        <taxon>Fabaceae</taxon>
        <taxon>Caesalpinioideae</taxon>
        <taxon>Cassia clade</taxon>
        <taxon>Senna</taxon>
    </lineage>
</organism>
<proteinExistence type="predicted"/>
<evidence type="ECO:0000313" key="2">
    <source>
        <dbReference type="EMBL" id="KAF7831666.1"/>
    </source>
</evidence>
<keyword evidence="1" id="KW-0472">Membrane</keyword>
<dbReference type="AlphaFoldDB" id="A0A834WSE4"/>
<keyword evidence="1" id="KW-0812">Transmembrane</keyword>
<sequence length="482" mass="55625">MVGSALEDIGLVSQDFQDVSFCWVWHTCNAVAHREIEDKQDMADHPLTPPSVSSNQPHDQMVQDIIVDIEAILHESEGNLWSTESSSCCCIYRVPQALHQQNREAYTPKIVSIGPFHYGNPRLQNMETHKHIFFKRFAERVKETLTLEELVRFVEKSEPRVRACYSEKNIKLSKKELVKVMLMDGSFIIELFYGFGSLNFDPNLKKPWLMNTIIIDLILLENQLPFFFLDELFNLSFPSYVPSFTKLTFNFFTYFNRQNLEPNPNINVAIKHFTDLLRTFHLQSFGKPHRQWFVLPGNHVLLYSARKLHEAGVKLKANINENCLLNLKFSKGVFEIPQVMVEDNTETMFRNMIAFEQCHYPYESYITDYALLLDCLIDTSEDVDVLVHKGIICNCLADSNDVAKLFNGLWKNVTQMNFNSDYFEICKKLNGFCSDPWNGKKATLRRDYCKTPWQIAASIAGILLLLLTLVQTICSVIQVAQA</sequence>
<gene>
    <name evidence="2" type="ORF">G2W53_013999</name>
</gene>
<protein>
    <submittedName>
        <fullName evidence="2">UPF0481 protein</fullName>
    </submittedName>
</protein>
<dbReference type="PANTHER" id="PTHR31170:SF23">
    <property type="match status" value="1"/>
</dbReference>
<dbReference type="InterPro" id="IPR004158">
    <property type="entry name" value="DUF247_pln"/>
</dbReference>
<evidence type="ECO:0000313" key="3">
    <source>
        <dbReference type="Proteomes" id="UP000634136"/>
    </source>
</evidence>
<accession>A0A834WSE4</accession>